<sequence length="317" mass="34096">MAEMVATRDVYGKALIKLGKIYPDMVVLDADTASSTRTQWFSQEFPERFFNLGISEANMIGYAAGLSTCGKIPVVSAFACFGSGRVYDQVKLSVCWPKLNVKIIVTHAGVSVGEDGASHQAIDDINLMRGLPNMTVIVPADGIETEKAVRYAIETQGPFYIRLGRLNLPLVFDDTYEFVLGKMHALREGTDATIIACGLMVNESVKAAQTLSEQGINVRILNASSIKPIDKQAIILAAKETGAIVTAEEHSIIGGLGSAVAEVLAEHLPTPMERVGVKDTFGQSGTPKELLRIFGLDAVSIVEAVIKVLGRKTQKGR</sequence>
<dbReference type="SUPFAM" id="SSF52518">
    <property type="entry name" value="Thiamin diphosphate-binding fold (THDP-binding)"/>
    <property type="match status" value="1"/>
</dbReference>
<dbReference type="PANTHER" id="PTHR43825">
    <property type="entry name" value="PYRUVATE DEHYDROGENASE E1 COMPONENT"/>
    <property type="match status" value="1"/>
</dbReference>
<dbReference type="STRING" id="1817895.AUJ95_07050"/>
<accession>A0A1J5DPW3</accession>
<evidence type="ECO:0000313" key="5">
    <source>
        <dbReference type="EMBL" id="OIP38173.1"/>
    </source>
</evidence>
<dbReference type="SUPFAM" id="SSF52922">
    <property type="entry name" value="TK C-terminal domain-like"/>
    <property type="match status" value="1"/>
</dbReference>
<evidence type="ECO:0000256" key="2">
    <source>
        <dbReference type="ARBA" id="ARBA00007131"/>
    </source>
</evidence>
<dbReference type="InterPro" id="IPR009014">
    <property type="entry name" value="Transketo_C/PFOR_II"/>
</dbReference>
<dbReference type="InterPro" id="IPR033248">
    <property type="entry name" value="Transketolase_C"/>
</dbReference>
<protein>
    <submittedName>
        <fullName evidence="5">Transketolase</fullName>
    </submittedName>
</protein>
<organism evidence="5 6">
    <name type="scientific">Candidatus Desantisbacteria bacterium CG2_30_40_21</name>
    <dbReference type="NCBI Taxonomy" id="1817895"/>
    <lineage>
        <taxon>Bacteria</taxon>
        <taxon>Candidatus Desantisiibacteriota</taxon>
    </lineage>
</organism>
<dbReference type="Pfam" id="PF02780">
    <property type="entry name" value="Transketolase_C"/>
    <property type="match status" value="1"/>
</dbReference>
<dbReference type="InterPro" id="IPR051157">
    <property type="entry name" value="PDH/Transketolase"/>
</dbReference>
<dbReference type="AlphaFoldDB" id="A0A1J5DPW3"/>
<comment type="similarity">
    <text evidence="2">Belongs to the transketolase family.</text>
</comment>
<dbReference type="Gene3D" id="3.40.50.970">
    <property type="match status" value="1"/>
</dbReference>
<name>A0A1J5DPW3_9BACT</name>
<dbReference type="EMBL" id="MNYI01000185">
    <property type="protein sequence ID" value="OIP38173.1"/>
    <property type="molecule type" value="Genomic_DNA"/>
</dbReference>
<dbReference type="InterPro" id="IPR005475">
    <property type="entry name" value="Transketolase-like_Pyr-bd"/>
</dbReference>
<dbReference type="CDD" id="cd07033">
    <property type="entry name" value="TPP_PYR_DXS_TK_like"/>
    <property type="match status" value="1"/>
</dbReference>
<dbReference type="Pfam" id="PF02779">
    <property type="entry name" value="Transket_pyr"/>
    <property type="match status" value="1"/>
</dbReference>
<dbReference type="PANTHER" id="PTHR43825:SF1">
    <property type="entry name" value="TRANSKETOLASE-LIKE PYRIMIDINE-BINDING DOMAIN-CONTAINING PROTEIN"/>
    <property type="match status" value="1"/>
</dbReference>
<keyword evidence="3" id="KW-0786">Thiamine pyrophosphate</keyword>
<evidence type="ECO:0000313" key="6">
    <source>
        <dbReference type="Proteomes" id="UP000183085"/>
    </source>
</evidence>
<reference evidence="5 6" key="1">
    <citation type="journal article" date="2016" name="Environ. Microbiol.">
        <title>Genomic resolution of a cold subsurface aquifer community provides metabolic insights for novel microbes adapted to high CO concentrations.</title>
        <authorList>
            <person name="Probst A.J."/>
            <person name="Castelle C.J."/>
            <person name="Singh A."/>
            <person name="Brown C.T."/>
            <person name="Anantharaman K."/>
            <person name="Sharon I."/>
            <person name="Hug L.A."/>
            <person name="Burstein D."/>
            <person name="Emerson J.B."/>
            <person name="Thomas B.C."/>
            <person name="Banfield J.F."/>
        </authorList>
    </citation>
    <scope>NUCLEOTIDE SEQUENCE [LARGE SCALE GENOMIC DNA]</scope>
    <source>
        <strain evidence="5">CG2_30_40_21</strain>
    </source>
</reference>
<evidence type="ECO:0000259" key="4">
    <source>
        <dbReference type="SMART" id="SM00861"/>
    </source>
</evidence>
<dbReference type="Gene3D" id="3.40.50.920">
    <property type="match status" value="1"/>
</dbReference>
<dbReference type="InterPro" id="IPR029061">
    <property type="entry name" value="THDP-binding"/>
</dbReference>
<gene>
    <name evidence="5" type="ORF">AUJ95_07050</name>
</gene>
<evidence type="ECO:0000256" key="3">
    <source>
        <dbReference type="ARBA" id="ARBA00023052"/>
    </source>
</evidence>
<evidence type="ECO:0000256" key="1">
    <source>
        <dbReference type="ARBA" id="ARBA00001964"/>
    </source>
</evidence>
<proteinExistence type="inferred from homology"/>
<comment type="cofactor">
    <cofactor evidence="1">
        <name>thiamine diphosphate</name>
        <dbReference type="ChEBI" id="CHEBI:58937"/>
    </cofactor>
</comment>
<dbReference type="SMART" id="SM00861">
    <property type="entry name" value="Transket_pyr"/>
    <property type="match status" value="1"/>
</dbReference>
<comment type="caution">
    <text evidence="5">The sequence shown here is derived from an EMBL/GenBank/DDBJ whole genome shotgun (WGS) entry which is preliminary data.</text>
</comment>
<dbReference type="Proteomes" id="UP000183085">
    <property type="component" value="Unassembled WGS sequence"/>
</dbReference>
<feature type="domain" description="Transketolase-like pyrimidine-binding" evidence="4">
    <location>
        <begin position="5"/>
        <end position="170"/>
    </location>
</feature>
<dbReference type="FunFam" id="3.40.50.970:FF:000129">
    <property type="entry name" value="Transketolase"/>
    <property type="match status" value="1"/>
</dbReference>